<evidence type="ECO:0000313" key="2">
    <source>
        <dbReference type="EMBL" id="RMP07250.1"/>
    </source>
</evidence>
<evidence type="ECO:0000313" key="3">
    <source>
        <dbReference type="EMBL" id="RMQ16024.1"/>
    </source>
</evidence>
<reference evidence="4 5" key="1">
    <citation type="submission" date="2018-08" db="EMBL/GenBank/DDBJ databases">
        <title>Recombination of ecologically and evolutionarily significant loci maintains genetic cohesion in the Pseudomonas syringae species complex.</title>
        <authorList>
            <person name="Dillon M."/>
            <person name="Thakur S."/>
            <person name="Almeida R.N.D."/>
            <person name="Weir B.S."/>
            <person name="Guttman D.S."/>
        </authorList>
    </citation>
    <scope>NUCLEOTIDE SEQUENCE [LARGE SCALE GENOMIC DNA]</scope>
    <source>
        <strain evidence="3 5">ICMP 13052</strain>
        <strain evidence="2 4">ICMP 4330</strain>
    </source>
</reference>
<evidence type="ECO:0000313" key="4">
    <source>
        <dbReference type="Proteomes" id="UP000267908"/>
    </source>
</evidence>
<name>A0A0P9P0Z7_9PSED</name>
<keyword evidence="1" id="KW-0472">Membrane</keyword>
<protein>
    <submittedName>
        <fullName evidence="2">Uncharacterized protein</fullName>
    </submittedName>
</protein>
<feature type="transmembrane region" description="Helical" evidence="1">
    <location>
        <begin position="12"/>
        <end position="32"/>
    </location>
</feature>
<evidence type="ECO:0000256" key="1">
    <source>
        <dbReference type="SAM" id="Phobius"/>
    </source>
</evidence>
<gene>
    <name evidence="3" type="ORF">ALQ08_200135</name>
    <name evidence="2" type="ORF">ALQ28_00005</name>
</gene>
<dbReference type="AlphaFoldDB" id="A0A0P9P0Z7"/>
<evidence type="ECO:0000313" key="5">
    <source>
        <dbReference type="Proteomes" id="UP000269044"/>
    </source>
</evidence>
<keyword evidence="1" id="KW-1133">Transmembrane helix</keyword>
<dbReference type="EMBL" id="RBRA01000379">
    <property type="protein sequence ID" value="RMQ16024.1"/>
    <property type="molecule type" value="Genomic_DNA"/>
</dbReference>
<dbReference type="EMBL" id="RBQG01000313">
    <property type="protein sequence ID" value="RMP07250.1"/>
    <property type="molecule type" value="Genomic_DNA"/>
</dbReference>
<accession>A0A0P9P0Z7</accession>
<organism evidence="2 4">
    <name type="scientific">Pseudomonas syringae pv. delphinii</name>
    <dbReference type="NCBI Taxonomy" id="192088"/>
    <lineage>
        <taxon>Bacteria</taxon>
        <taxon>Pseudomonadati</taxon>
        <taxon>Pseudomonadota</taxon>
        <taxon>Gammaproteobacteria</taxon>
        <taxon>Pseudomonadales</taxon>
        <taxon>Pseudomonadaceae</taxon>
        <taxon>Pseudomonas</taxon>
    </lineage>
</organism>
<dbReference type="Proteomes" id="UP000269044">
    <property type="component" value="Unassembled WGS sequence"/>
</dbReference>
<proteinExistence type="predicted"/>
<sequence>MTDLILLVDKVITTPPLNLSLCIALVLSLALMRNH</sequence>
<comment type="caution">
    <text evidence="2">The sequence shown here is derived from an EMBL/GenBank/DDBJ whole genome shotgun (WGS) entry which is preliminary data.</text>
</comment>
<dbReference type="Proteomes" id="UP000267908">
    <property type="component" value="Unassembled WGS sequence"/>
</dbReference>
<keyword evidence="1" id="KW-0812">Transmembrane</keyword>